<proteinExistence type="predicted"/>
<accession>A0A5N6SWL7</accession>
<keyword evidence="1" id="KW-0472">Membrane</keyword>
<dbReference type="Proteomes" id="UP000325672">
    <property type="component" value="Unassembled WGS sequence"/>
</dbReference>
<dbReference type="AlphaFoldDB" id="A0A5N6SWL7"/>
<feature type="transmembrane region" description="Helical" evidence="1">
    <location>
        <begin position="6"/>
        <end position="26"/>
    </location>
</feature>
<keyword evidence="3" id="KW-1185">Reference proteome</keyword>
<dbReference type="GeneID" id="43638445"/>
<evidence type="ECO:0000313" key="3">
    <source>
        <dbReference type="Proteomes" id="UP000325672"/>
    </source>
</evidence>
<dbReference type="RefSeq" id="XP_031915139.1">
    <property type="nucleotide sequence ID" value="XM_032054235.1"/>
</dbReference>
<evidence type="ECO:0000256" key="1">
    <source>
        <dbReference type="SAM" id="Phobius"/>
    </source>
</evidence>
<gene>
    <name evidence="2" type="ORF">BDV38DRAFT_243547</name>
</gene>
<organism evidence="2 3">
    <name type="scientific">Aspergillus pseudotamarii</name>
    <dbReference type="NCBI Taxonomy" id="132259"/>
    <lineage>
        <taxon>Eukaryota</taxon>
        <taxon>Fungi</taxon>
        <taxon>Dikarya</taxon>
        <taxon>Ascomycota</taxon>
        <taxon>Pezizomycotina</taxon>
        <taxon>Eurotiomycetes</taxon>
        <taxon>Eurotiomycetidae</taxon>
        <taxon>Eurotiales</taxon>
        <taxon>Aspergillaceae</taxon>
        <taxon>Aspergillus</taxon>
        <taxon>Aspergillus subgen. Circumdati</taxon>
    </lineage>
</organism>
<reference evidence="2 3" key="1">
    <citation type="submission" date="2019-04" db="EMBL/GenBank/DDBJ databases">
        <title>Friends and foes A comparative genomics study of 23 Aspergillus species from section Flavi.</title>
        <authorList>
            <consortium name="DOE Joint Genome Institute"/>
            <person name="Kjaerbolling I."/>
            <person name="Vesth T."/>
            <person name="Frisvad J.C."/>
            <person name="Nybo J.L."/>
            <person name="Theobald S."/>
            <person name="Kildgaard S."/>
            <person name="Isbrandt T."/>
            <person name="Kuo A."/>
            <person name="Sato A."/>
            <person name="Lyhne E.K."/>
            <person name="Kogle M.E."/>
            <person name="Wiebenga A."/>
            <person name="Kun R.S."/>
            <person name="Lubbers R.J."/>
            <person name="Makela M.R."/>
            <person name="Barry K."/>
            <person name="Chovatia M."/>
            <person name="Clum A."/>
            <person name="Daum C."/>
            <person name="Haridas S."/>
            <person name="He G."/>
            <person name="LaButti K."/>
            <person name="Lipzen A."/>
            <person name="Mondo S."/>
            <person name="Riley R."/>
            <person name="Salamov A."/>
            <person name="Simmons B.A."/>
            <person name="Magnuson J.K."/>
            <person name="Henrissat B."/>
            <person name="Mortensen U.H."/>
            <person name="Larsen T.O."/>
            <person name="Devries R.P."/>
            <person name="Grigoriev I.V."/>
            <person name="Machida M."/>
            <person name="Baker S.E."/>
            <person name="Andersen M.R."/>
        </authorList>
    </citation>
    <scope>NUCLEOTIDE SEQUENCE [LARGE SCALE GENOMIC DNA]</scope>
    <source>
        <strain evidence="2 3">CBS 117625</strain>
    </source>
</reference>
<protein>
    <submittedName>
        <fullName evidence="2">Uncharacterized protein</fullName>
    </submittedName>
</protein>
<keyword evidence="1" id="KW-1133">Transmembrane helix</keyword>
<sequence length="64" mass="7392">MRMYIAIPIVHHPSITLSIIMVTLVWTKGTSFLIDLTFNMCYNYFHDSDTIVGETLKGRSTLRQ</sequence>
<name>A0A5N6SWL7_ASPPS</name>
<dbReference type="EMBL" id="ML743568">
    <property type="protein sequence ID" value="KAE8139076.1"/>
    <property type="molecule type" value="Genomic_DNA"/>
</dbReference>
<evidence type="ECO:0000313" key="2">
    <source>
        <dbReference type="EMBL" id="KAE8139076.1"/>
    </source>
</evidence>
<keyword evidence="1" id="KW-0812">Transmembrane</keyword>